<dbReference type="InterPro" id="IPR029044">
    <property type="entry name" value="Nucleotide-diphossugar_trans"/>
</dbReference>
<proteinExistence type="predicted"/>
<dbReference type="STRING" id="575540.Isop_1906"/>
<feature type="domain" description="Glycosyltransferase subfamily 4-like N-terminal" evidence="3">
    <location>
        <begin position="81"/>
        <end position="213"/>
    </location>
</feature>
<feature type="region of interest" description="Disordered" evidence="1">
    <location>
        <begin position="1"/>
        <end position="26"/>
    </location>
</feature>
<feature type="compositionally biased region" description="Pro residues" evidence="1">
    <location>
        <begin position="1"/>
        <end position="11"/>
    </location>
</feature>
<dbReference type="AlphaFoldDB" id="E8R2I6"/>
<name>E8R2I6_ISOPI</name>
<gene>
    <name evidence="4" type="ordered locus">Isop_1906</name>
</gene>
<dbReference type="RefSeq" id="WP_013564774.1">
    <property type="nucleotide sequence ID" value="NC_014962.1"/>
</dbReference>
<dbReference type="Proteomes" id="UP000008631">
    <property type="component" value="Chromosome"/>
</dbReference>
<reference key="1">
    <citation type="submission" date="2010-11" db="EMBL/GenBank/DDBJ databases">
        <title>The complete sequence of chromosome of Isophaera pallida ATCC 43644.</title>
        <authorList>
            <consortium name="US DOE Joint Genome Institute (JGI-PGF)"/>
            <person name="Lucas S."/>
            <person name="Copeland A."/>
            <person name="Lapidus A."/>
            <person name="Bruce D."/>
            <person name="Goodwin L."/>
            <person name="Pitluck S."/>
            <person name="Kyrpides N."/>
            <person name="Mavromatis K."/>
            <person name="Pagani I."/>
            <person name="Ivanova N."/>
            <person name="Saunders E."/>
            <person name="Brettin T."/>
            <person name="Detter J.C."/>
            <person name="Han C."/>
            <person name="Tapia R."/>
            <person name="Land M."/>
            <person name="Hauser L."/>
            <person name="Markowitz V."/>
            <person name="Cheng J.-F."/>
            <person name="Hugenholtz P."/>
            <person name="Woyke T."/>
            <person name="Wu D."/>
            <person name="Eisen J.A."/>
        </authorList>
    </citation>
    <scope>NUCLEOTIDE SEQUENCE</scope>
    <source>
        <strain>ATCC 43644</strain>
    </source>
</reference>
<dbReference type="eggNOG" id="COG0463">
    <property type="taxonomic scope" value="Bacteria"/>
</dbReference>
<evidence type="ECO:0000259" key="3">
    <source>
        <dbReference type="Pfam" id="PF13579"/>
    </source>
</evidence>
<keyword evidence="5" id="KW-1185">Reference proteome</keyword>
<feature type="domain" description="Glycosyltransferase 2-like" evidence="2">
    <location>
        <begin position="483"/>
        <end position="619"/>
    </location>
</feature>
<dbReference type="HOGENOM" id="CLU_361620_0_0_0"/>
<organism evidence="4 5">
    <name type="scientific">Isosphaera pallida (strain ATCC 43644 / DSM 9630 / IS1B)</name>
    <dbReference type="NCBI Taxonomy" id="575540"/>
    <lineage>
        <taxon>Bacteria</taxon>
        <taxon>Pseudomonadati</taxon>
        <taxon>Planctomycetota</taxon>
        <taxon>Planctomycetia</taxon>
        <taxon>Isosphaerales</taxon>
        <taxon>Isosphaeraceae</taxon>
        <taxon>Isosphaera</taxon>
    </lineage>
</organism>
<reference evidence="4 5" key="2">
    <citation type="journal article" date="2011" name="Stand. Genomic Sci.">
        <title>Complete genome sequence of Isosphaera pallida type strain (IS1B).</title>
        <authorList>
            <consortium name="US DOE Joint Genome Institute (JGI-PGF)"/>
            <person name="Goker M."/>
            <person name="Cleland D."/>
            <person name="Saunders E."/>
            <person name="Lapidus A."/>
            <person name="Nolan M."/>
            <person name="Lucas S."/>
            <person name="Hammon N."/>
            <person name="Deshpande S."/>
            <person name="Cheng J.F."/>
            <person name="Tapia R."/>
            <person name="Han C."/>
            <person name="Goodwin L."/>
            <person name="Pitluck S."/>
            <person name="Liolios K."/>
            <person name="Pagani I."/>
            <person name="Ivanova N."/>
            <person name="Mavromatis K."/>
            <person name="Pati A."/>
            <person name="Chen A."/>
            <person name="Palaniappan K."/>
            <person name="Land M."/>
            <person name="Hauser L."/>
            <person name="Chang Y.J."/>
            <person name="Jeffries C.D."/>
            <person name="Detter J.C."/>
            <person name="Beck B."/>
            <person name="Woyke T."/>
            <person name="Bristow J."/>
            <person name="Eisen J.A."/>
            <person name="Markowitz V."/>
            <person name="Hugenholtz P."/>
            <person name="Kyrpides N.C."/>
            <person name="Klenk H.P."/>
        </authorList>
    </citation>
    <scope>NUCLEOTIDE SEQUENCE [LARGE SCALE GENOMIC DNA]</scope>
    <source>
        <strain evidence="5">ATCC 43644 / DSM 9630 / IS1B</strain>
    </source>
</reference>
<evidence type="ECO:0000313" key="5">
    <source>
        <dbReference type="Proteomes" id="UP000008631"/>
    </source>
</evidence>
<evidence type="ECO:0000259" key="2">
    <source>
        <dbReference type="Pfam" id="PF00535"/>
    </source>
</evidence>
<dbReference type="InParanoid" id="E8R2I6"/>
<evidence type="ECO:0000313" key="4">
    <source>
        <dbReference type="EMBL" id="ADV62486.1"/>
    </source>
</evidence>
<dbReference type="InterPro" id="IPR028098">
    <property type="entry name" value="Glyco_trans_4-like_N"/>
</dbReference>
<protein>
    <submittedName>
        <fullName evidence="4">Glycosyl transferase group 1</fullName>
    </submittedName>
</protein>
<dbReference type="PANTHER" id="PTHR12526:SF637">
    <property type="entry name" value="GLYCOSYLTRANSFERASE EPSF-RELATED"/>
    <property type="match status" value="1"/>
</dbReference>
<dbReference type="CDD" id="cd02511">
    <property type="entry name" value="Beta4Glucosyltransferase"/>
    <property type="match status" value="1"/>
</dbReference>
<dbReference type="Pfam" id="PF00535">
    <property type="entry name" value="Glycos_transf_2"/>
    <property type="match status" value="1"/>
</dbReference>
<dbReference type="SUPFAM" id="SSF53448">
    <property type="entry name" value="Nucleotide-diphospho-sugar transferases"/>
    <property type="match status" value="1"/>
</dbReference>
<dbReference type="GO" id="GO:0016757">
    <property type="term" value="F:glycosyltransferase activity"/>
    <property type="evidence" value="ECO:0007669"/>
    <property type="project" value="UniProtKB-ARBA"/>
</dbReference>
<dbReference type="PANTHER" id="PTHR12526">
    <property type="entry name" value="GLYCOSYLTRANSFERASE"/>
    <property type="match status" value="1"/>
</dbReference>
<dbReference type="Pfam" id="PF13579">
    <property type="entry name" value="Glyco_trans_4_4"/>
    <property type="match status" value="1"/>
</dbReference>
<evidence type="ECO:0000256" key="1">
    <source>
        <dbReference type="SAM" id="MobiDB-lite"/>
    </source>
</evidence>
<feature type="region of interest" description="Disordered" evidence="1">
    <location>
        <begin position="65"/>
        <end position="86"/>
    </location>
</feature>
<dbReference type="EMBL" id="CP002353">
    <property type="protein sequence ID" value="ADV62486.1"/>
    <property type="molecule type" value="Genomic_DNA"/>
</dbReference>
<keyword evidence="4" id="KW-0808">Transferase</keyword>
<sequence>MTRPLAPPTPVRPTLANSSARSSSSRPYGVATWMHLCNGLDPMRDGGMVPSILGMTGSLARLTARRGAPDRLDDPTDASPTSPRGRVRIVTPTPSRREALTLPQGVELVGPTPEFEAEIRRADLVHMHGLWQIHTRRGAPAARAARVPYLIAAHGMAEPWALRHKRWRKWIYTALVEGPNLRNASCLHALTRPEVDHLQTLAPEAPVCLVPNGVDLEPFEDLPPRSELETECPELEGKFVLLFLSRLHVKKGLDLLADAFARIADDWPDLHLLLAGHDDGAWQPFRQTIEAAGLTERMTWVGHVNGWRARRAWAAADAFILPSYSEGFSMAILEALACRLPVIATTACHFPELAQRQAGLVVEPSREGVLRALRALQAMSPSERAELGERGRRLVEADYTWERQAEKLARVYDWLLGGGTPPEAVVEPRGRAGRRMVATTTAAEATANTPAIPHPHLALTTGHMRASDHRITSKAPVSKAPVSVLVPVKNEAANLERCLPALAWADEVFVVDSQSQDATVEVAQRHGARVVQFYFNGVYPKKKNWALDSLPFRNEWVLIVDADEVVPPQLANEIAQRIATDEADGFLLNMKYFFLGRRIRHCGYAECWNLRLFKHRMGRYERMPVAPGSGTGDNEAHEHVILDGRIKKLTHELDHYAYPDISTWVEKHNRYAAWEAEQYERFLKEPIPKGIGAGKRFKRMLKKIYLRLPARPVIRFLYAYVARLGFLDGKPGLAFCGLLAFYDFLAWAKRYEKSLQSLDASHNEGKGGVYSES</sequence>
<dbReference type="Gene3D" id="3.90.550.10">
    <property type="entry name" value="Spore Coat Polysaccharide Biosynthesis Protein SpsA, Chain A"/>
    <property type="match status" value="1"/>
</dbReference>
<dbReference type="eggNOG" id="COG0438">
    <property type="taxonomic scope" value="Bacteria"/>
</dbReference>
<dbReference type="InterPro" id="IPR001173">
    <property type="entry name" value="Glyco_trans_2-like"/>
</dbReference>
<dbReference type="KEGG" id="ipa:Isop_1906"/>
<accession>E8R2I6</accession>
<dbReference type="SUPFAM" id="SSF53756">
    <property type="entry name" value="UDP-Glycosyltransferase/glycogen phosphorylase"/>
    <property type="match status" value="1"/>
</dbReference>
<dbReference type="Gene3D" id="3.40.50.2000">
    <property type="entry name" value="Glycogen Phosphorylase B"/>
    <property type="match status" value="2"/>
</dbReference>
<dbReference type="Pfam" id="PF13692">
    <property type="entry name" value="Glyco_trans_1_4"/>
    <property type="match status" value="1"/>
</dbReference>